<accession>A0A4V1A4B3</accession>
<dbReference type="EMBL" id="CP036532">
    <property type="protein sequence ID" value="QBK32018.1"/>
    <property type="molecule type" value="Genomic_DNA"/>
</dbReference>
<organism evidence="1 2">
    <name type="scientific">Roseitalea porphyridii</name>
    <dbReference type="NCBI Taxonomy" id="1852022"/>
    <lineage>
        <taxon>Bacteria</taxon>
        <taxon>Pseudomonadati</taxon>
        <taxon>Pseudomonadota</taxon>
        <taxon>Alphaproteobacteria</taxon>
        <taxon>Hyphomicrobiales</taxon>
        <taxon>Ahrensiaceae</taxon>
        <taxon>Roseitalea</taxon>
    </lineage>
</organism>
<name>A0A4V1A4B3_9HYPH</name>
<reference evidence="1 2" key="1">
    <citation type="journal article" date="2017" name="Int. J. Syst. Evol. Microbiol.">
        <title>Roseitalea porphyridii gen. nov., sp. nov., isolated from a red alga, and reclassification of Hoeflea suaedae Chung et al. 2013 as Pseudohoeflea suaedae gen. nov., comb. nov.</title>
        <authorList>
            <person name="Hyeon J.W."/>
            <person name="Jeong S.E."/>
            <person name="Baek K."/>
            <person name="Jeon C.O."/>
        </authorList>
    </citation>
    <scope>NUCLEOTIDE SEQUENCE [LARGE SCALE GENOMIC DNA]</scope>
    <source>
        <strain evidence="1 2">MA7-20</strain>
    </source>
</reference>
<dbReference type="RefSeq" id="WP_131617660.1">
    <property type="nucleotide sequence ID" value="NZ_CP036532.1"/>
</dbReference>
<evidence type="ECO:0000313" key="2">
    <source>
        <dbReference type="Proteomes" id="UP000293719"/>
    </source>
</evidence>
<protein>
    <submittedName>
        <fullName evidence="1">Uncharacterized protein</fullName>
    </submittedName>
</protein>
<keyword evidence="2" id="KW-1185">Reference proteome</keyword>
<proteinExistence type="predicted"/>
<dbReference type="GeneID" id="90768876"/>
<dbReference type="OrthoDB" id="9823395at2"/>
<sequence>MNARRKLATVLTGEPMASPWVLSSEGYTNFEAFAAPHAHLRYLAAGLGLFLLSHAEFLAKRKHLNIADAYLEKCLSWTPYRVDFEQVGRVLPYGKAEFVDFVLIFKSRTANQRGDELQLFCRQVQRTIQAITAADQISVTVILDGRIAGQINRTFGDGAMLQSR</sequence>
<dbReference type="Proteomes" id="UP000293719">
    <property type="component" value="Chromosome"/>
</dbReference>
<dbReference type="AlphaFoldDB" id="A0A4V1A4B3"/>
<evidence type="ECO:0000313" key="1">
    <source>
        <dbReference type="EMBL" id="QBK32018.1"/>
    </source>
</evidence>
<dbReference type="KEGG" id="rpod:E0E05_16345"/>
<gene>
    <name evidence="1" type="ORF">E0E05_16345</name>
</gene>